<name>F0WMJ6_9STRA</name>
<dbReference type="InterPro" id="IPR006600">
    <property type="entry name" value="HTH_CenpB_DNA-bd_dom"/>
</dbReference>
<reference evidence="3" key="2">
    <citation type="submission" date="2011-02" db="EMBL/GenBank/DDBJ databases">
        <authorList>
            <person name="MacLean D."/>
        </authorList>
    </citation>
    <scope>NUCLEOTIDE SEQUENCE</scope>
</reference>
<feature type="domain" description="HTH CENPB-type" evidence="2">
    <location>
        <begin position="56"/>
        <end position="130"/>
    </location>
</feature>
<proteinExistence type="predicted"/>
<evidence type="ECO:0000256" key="1">
    <source>
        <dbReference type="ARBA" id="ARBA00023125"/>
    </source>
</evidence>
<evidence type="ECO:0000259" key="2">
    <source>
        <dbReference type="PROSITE" id="PS51253"/>
    </source>
</evidence>
<dbReference type="Pfam" id="PF03184">
    <property type="entry name" value="DDE_1"/>
    <property type="match status" value="1"/>
</dbReference>
<keyword evidence="1" id="KW-0238">DNA-binding</keyword>
<reference evidence="3" key="1">
    <citation type="journal article" date="2011" name="PLoS Biol.">
        <title>Gene gain and loss during evolution of obligate parasitism in the white rust pathogen of Arabidopsis thaliana.</title>
        <authorList>
            <person name="Kemen E."/>
            <person name="Gardiner A."/>
            <person name="Schultz-Larsen T."/>
            <person name="Kemen A.C."/>
            <person name="Balmuth A.L."/>
            <person name="Robert-Seilaniantz A."/>
            <person name="Bailey K."/>
            <person name="Holub E."/>
            <person name="Studholme D.J."/>
            <person name="Maclean D."/>
            <person name="Jones J.D."/>
        </authorList>
    </citation>
    <scope>NUCLEOTIDE SEQUENCE</scope>
</reference>
<gene>
    <name evidence="3" type="primary">AlNc14C157G7686</name>
    <name evidence="3" type="ORF">ALNC14_086710</name>
</gene>
<accession>F0WMJ6</accession>
<dbReference type="PANTHER" id="PTHR19303">
    <property type="entry name" value="TRANSPOSON"/>
    <property type="match status" value="1"/>
</dbReference>
<evidence type="ECO:0000313" key="3">
    <source>
        <dbReference type="EMBL" id="CCA22528.1"/>
    </source>
</evidence>
<dbReference type="HOGENOM" id="CLU_013929_10_0_1"/>
<dbReference type="PROSITE" id="PS51253">
    <property type="entry name" value="HTH_CENPB"/>
    <property type="match status" value="1"/>
</dbReference>
<dbReference type="GO" id="GO:0005634">
    <property type="term" value="C:nucleus"/>
    <property type="evidence" value="ECO:0007669"/>
    <property type="project" value="TreeGrafter"/>
</dbReference>
<dbReference type="Pfam" id="PF03221">
    <property type="entry name" value="HTH_Tnp_Tc5"/>
    <property type="match status" value="1"/>
</dbReference>
<dbReference type="PANTHER" id="PTHR19303:SF57">
    <property type="entry name" value="HTH CENPB-TYPE DOMAIN-CONTAINING PROTEIN"/>
    <property type="match status" value="1"/>
</dbReference>
<dbReference type="AlphaFoldDB" id="F0WMJ6"/>
<organism evidence="3">
    <name type="scientific">Albugo laibachii Nc14</name>
    <dbReference type="NCBI Taxonomy" id="890382"/>
    <lineage>
        <taxon>Eukaryota</taxon>
        <taxon>Sar</taxon>
        <taxon>Stramenopiles</taxon>
        <taxon>Oomycota</taxon>
        <taxon>Peronosporomycetes</taxon>
        <taxon>Albuginales</taxon>
        <taxon>Albuginaceae</taxon>
        <taxon>Albugo</taxon>
    </lineage>
</organism>
<dbReference type="GO" id="GO:0003677">
    <property type="term" value="F:DNA binding"/>
    <property type="evidence" value="ECO:0007669"/>
    <property type="project" value="UniProtKB-KW"/>
</dbReference>
<dbReference type="InterPro" id="IPR050863">
    <property type="entry name" value="CenT-Element_Derived"/>
</dbReference>
<protein>
    <submittedName>
        <fullName evidence="3">Uncharacterized protein AlNc14C157G7686</fullName>
    </submittedName>
</protein>
<sequence>MSLSGLKNYSAEGLDAAVRAYAVGAKIGRVYNEYPGVPEQTIRHRANLLKNGVALRNPGPTPILGENLTGELPDWVVGMQKNGLPVNREAVLAKANDIYRARYGVTRSTSFLTIRWVSCFLKRHPDLSLRDSQVIKRARNEVSIDSLREFFNQYMKHVIERNASPDRLFNMDETGFSQKSRQTKVIVVMGSRNVWRKSAQCNFQLIIVACASPAGFVCLPLYILPRERITLDVVDERNFKGASVTTAPREFMDSVGFIRWLCHFSESVSISIQRPLILVYDGCSSHYNGEIVREAVRLKIILVLLPANATHLLQPLDLAVFKPFKFSIDVVMHEYNLNGGEGSIACKTAIRLVKNAWTKAIMDKPDNLIAGFRACGIWPVSMPQEQRRLKLF</sequence>
<dbReference type="EMBL" id="FR824202">
    <property type="protein sequence ID" value="CCA22528.1"/>
    <property type="molecule type" value="Genomic_DNA"/>
</dbReference>
<dbReference type="InterPro" id="IPR004875">
    <property type="entry name" value="DDE_SF_endonuclease_dom"/>
</dbReference>